<proteinExistence type="predicted"/>
<evidence type="ECO:0000256" key="7">
    <source>
        <dbReference type="ARBA" id="ARBA00023242"/>
    </source>
</evidence>
<gene>
    <name evidence="11" type="ORF">EDD36DRAFT_417747</name>
</gene>
<dbReference type="GO" id="GO:0045944">
    <property type="term" value="P:positive regulation of transcription by RNA polymerase II"/>
    <property type="evidence" value="ECO:0007669"/>
    <property type="project" value="TreeGrafter"/>
</dbReference>
<accession>A0AAN6DX86</accession>
<organism evidence="11 12">
    <name type="scientific">Exophiala viscosa</name>
    <dbReference type="NCBI Taxonomy" id="2486360"/>
    <lineage>
        <taxon>Eukaryota</taxon>
        <taxon>Fungi</taxon>
        <taxon>Dikarya</taxon>
        <taxon>Ascomycota</taxon>
        <taxon>Pezizomycotina</taxon>
        <taxon>Eurotiomycetes</taxon>
        <taxon>Chaetothyriomycetidae</taxon>
        <taxon>Chaetothyriales</taxon>
        <taxon>Herpotrichiellaceae</taxon>
        <taxon>Exophiala</taxon>
    </lineage>
</organism>
<dbReference type="GO" id="GO:0005634">
    <property type="term" value="C:nucleus"/>
    <property type="evidence" value="ECO:0007669"/>
    <property type="project" value="UniProtKB-SubCell"/>
</dbReference>
<dbReference type="InterPro" id="IPR001138">
    <property type="entry name" value="Zn2Cys6_DnaBD"/>
</dbReference>
<dbReference type="GO" id="GO:0000981">
    <property type="term" value="F:DNA-binding transcription factor activity, RNA polymerase II-specific"/>
    <property type="evidence" value="ECO:0007669"/>
    <property type="project" value="InterPro"/>
</dbReference>
<dbReference type="PANTHER" id="PTHR47540:SF1">
    <property type="entry name" value="ACTIVATOR OF STRESS GENES 1-RELATED"/>
    <property type="match status" value="1"/>
</dbReference>
<comment type="subcellular location">
    <subcellularLocation>
        <location evidence="1">Nucleus</location>
    </subcellularLocation>
</comment>
<dbReference type="SUPFAM" id="SSF57701">
    <property type="entry name" value="Zn2/Cys6 DNA-binding domain"/>
    <property type="match status" value="1"/>
</dbReference>
<dbReference type="GO" id="GO:0006351">
    <property type="term" value="P:DNA-templated transcription"/>
    <property type="evidence" value="ECO:0007669"/>
    <property type="project" value="InterPro"/>
</dbReference>
<dbReference type="PANTHER" id="PTHR47540">
    <property type="entry name" value="THIAMINE REPRESSIBLE GENES REGULATORY PROTEIN THI5"/>
    <property type="match status" value="1"/>
</dbReference>
<keyword evidence="7" id="KW-0539">Nucleus</keyword>
<feature type="region of interest" description="Disordered" evidence="8">
    <location>
        <begin position="672"/>
        <end position="705"/>
    </location>
</feature>
<evidence type="ECO:0000313" key="11">
    <source>
        <dbReference type="EMBL" id="KAI1613891.1"/>
    </source>
</evidence>
<feature type="domain" description="Xylanolytic transcriptional activator regulatory" evidence="10">
    <location>
        <begin position="350"/>
        <end position="424"/>
    </location>
</feature>
<evidence type="ECO:0000256" key="5">
    <source>
        <dbReference type="ARBA" id="ARBA00023125"/>
    </source>
</evidence>
<evidence type="ECO:0000259" key="10">
    <source>
        <dbReference type="SMART" id="SM00906"/>
    </source>
</evidence>
<reference evidence="11" key="1">
    <citation type="journal article" date="2022" name="bioRxiv">
        <title>Deciphering the potential niche of two novel black yeast fungi from a biological soil crust based on their genomes, phenotypes, and melanin regulation.</title>
        <authorList>
            <consortium name="DOE Joint Genome Institute"/>
            <person name="Carr E.C."/>
            <person name="Barton Q."/>
            <person name="Grambo S."/>
            <person name="Sullivan M."/>
            <person name="Renfro C.M."/>
            <person name="Kuo A."/>
            <person name="Pangilinan J."/>
            <person name="Lipzen A."/>
            <person name="Keymanesh K."/>
            <person name="Savage E."/>
            <person name="Barry K."/>
            <person name="Grigoriev I.V."/>
            <person name="Riekhof W.R."/>
            <person name="Harris S.S."/>
        </authorList>
    </citation>
    <scope>NUCLEOTIDE SEQUENCE</scope>
    <source>
        <strain evidence="11">JF 03-4F</strain>
    </source>
</reference>
<dbReference type="InterPro" id="IPR051711">
    <property type="entry name" value="Stress_Response_Reg"/>
</dbReference>
<evidence type="ECO:0000256" key="4">
    <source>
        <dbReference type="ARBA" id="ARBA00023015"/>
    </source>
</evidence>
<evidence type="ECO:0000256" key="6">
    <source>
        <dbReference type="ARBA" id="ARBA00023163"/>
    </source>
</evidence>
<keyword evidence="2" id="KW-0479">Metal-binding</keyword>
<feature type="compositionally biased region" description="Low complexity" evidence="8">
    <location>
        <begin position="1"/>
        <end position="14"/>
    </location>
</feature>
<keyword evidence="3" id="KW-0862">Zinc</keyword>
<dbReference type="InterPro" id="IPR007219">
    <property type="entry name" value="XnlR_reg_dom"/>
</dbReference>
<feature type="region of interest" description="Disordered" evidence="8">
    <location>
        <begin position="119"/>
        <end position="153"/>
    </location>
</feature>
<evidence type="ECO:0000256" key="2">
    <source>
        <dbReference type="ARBA" id="ARBA00022723"/>
    </source>
</evidence>
<keyword evidence="6" id="KW-0804">Transcription</keyword>
<keyword evidence="12" id="KW-1185">Reference proteome</keyword>
<dbReference type="Pfam" id="PF04082">
    <property type="entry name" value="Fungal_trans"/>
    <property type="match status" value="1"/>
</dbReference>
<evidence type="ECO:0000256" key="1">
    <source>
        <dbReference type="ARBA" id="ARBA00004123"/>
    </source>
</evidence>
<evidence type="ECO:0000256" key="3">
    <source>
        <dbReference type="ARBA" id="ARBA00022833"/>
    </source>
</evidence>
<feature type="region of interest" description="Disordered" evidence="8">
    <location>
        <begin position="1"/>
        <end position="26"/>
    </location>
</feature>
<dbReference type="Gene3D" id="4.10.240.10">
    <property type="entry name" value="Zn(2)-C6 fungal-type DNA-binding domain"/>
    <property type="match status" value="1"/>
</dbReference>
<evidence type="ECO:0000313" key="12">
    <source>
        <dbReference type="Proteomes" id="UP001203852"/>
    </source>
</evidence>
<feature type="compositionally biased region" description="Basic and acidic residues" evidence="8">
    <location>
        <begin position="672"/>
        <end position="681"/>
    </location>
</feature>
<name>A0AAN6DX86_9EURO</name>
<dbReference type="Proteomes" id="UP001203852">
    <property type="component" value="Unassembled WGS sequence"/>
</dbReference>
<evidence type="ECO:0000256" key="8">
    <source>
        <dbReference type="SAM" id="MobiDB-lite"/>
    </source>
</evidence>
<sequence length="806" mass="90213">MADYDQSQPDSQQQDSRDVSPISSKRRKRAVRACDECRFRKVRCDGLSPCEPMLTSSVPDHSCKLSGRFCVYSANVSRNVDPRLRARVLEDRLRVVRAKIEQVKDGKLSWEDADLDTILNPRDGSLLPPEENPDSNDAHEDDPGNDTLDSMMSRYGREETGDPWAAKFYGAPSGAAFIHRMQECFGDGDSPTTEASGSHPSVISNLFDAPLPFHEHADDRSPVESLLPHRETADALVNVVLARAYPIFLFLREPTFHEMLDRIYTREPLQYEPEDRAYLPLFLLIMGLGYLFSQSEHQKYGCRRAVSQAMKYYMTARRMVDITACRSLRSMQILLCFGLFLISTARIASAHAFISLACSSALRLGLHHRSTHDANISKQDRDTRRNVFWTTIKLDMYVSAVLGLPAFLDVRDVDPAIDLTVAEVLEEVNSGLPDRDAVLLGGAAKHLEIMRTISKAIKTLFPMPTFENEASGNGNISVSIRSLEEIEAQFRTWGESTSSLLEKGDDGSAEFIRMKYELEITSFFGKLVLYRPFLHYLAKSSNGRPTSQRASQRALACVRIASTAISRSETIQELGLLRPASWTSIYTIFLSVVCLIFLIATREGTQHPVEAWRKAESGIRLIAATKCHETCSTQCLEILKQLVQHLSHTVDFDIKRIEAETSPVCQTSVAFDDRPGKEVRPKHSQGSDGSYYRAEGSKHRDKKRAGDNAVLMASTALPLQTQAPTSEMLEDESLYDPTMALPPLSFPPVGSAVWSATTQGFQQQAQNSTITDEMVDLPAVQQFIWPHQVGEKYFNDVIRFGDFKSG</sequence>
<dbReference type="GO" id="GO:0043565">
    <property type="term" value="F:sequence-specific DNA binding"/>
    <property type="evidence" value="ECO:0007669"/>
    <property type="project" value="TreeGrafter"/>
</dbReference>
<evidence type="ECO:0000259" key="9">
    <source>
        <dbReference type="SMART" id="SM00066"/>
    </source>
</evidence>
<dbReference type="SMART" id="SM00066">
    <property type="entry name" value="GAL4"/>
    <property type="match status" value="1"/>
</dbReference>
<dbReference type="AlphaFoldDB" id="A0AAN6DX86"/>
<dbReference type="SMART" id="SM00906">
    <property type="entry name" value="Fungal_trans"/>
    <property type="match status" value="1"/>
</dbReference>
<feature type="domain" description="Zn(2)-C6 fungal-type" evidence="9">
    <location>
        <begin position="28"/>
        <end position="81"/>
    </location>
</feature>
<dbReference type="GO" id="GO:0008270">
    <property type="term" value="F:zinc ion binding"/>
    <property type="evidence" value="ECO:0007669"/>
    <property type="project" value="InterPro"/>
</dbReference>
<keyword evidence="4" id="KW-0805">Transcription regulation</keyword>
<dbReference type="InterPro" id="IPR036864">
    <property type="entry name" value="Zn2-C6_fun-type_DNA-bd_sf"/>
</dbReference>
<protein>
    <submittedName>
        <fullName evidence="11">Fungal-specific transcription factor domain-containing protein</fullName>
    </submittedName>
</protein>
<dbReference type="CDD" id="cd12148">
    <property type="entry name" value="fungal_TF_MHR"/>
    <property type="match status" value="1"/>
</dbReference>
<dbReference type="EMBL" id="MU404353">
    <property type="protein sequence ID" value="KAI1613891.1"/>
    <property type="molecule type" value="Genomic_DNA"/>
</dbReference>
<comment type="caution">
    <text evidence="11">The sequence shown here is derived from an EMBL/GenBank/DDBJ whole genome shotgun (WGS) entry which is preliminary data.</text>
</comment>
<keyword evidence="5" id="KW-0238">DNA-binding</keyword>
<dbReference type="CDD" id="cd00067">
    <property type="entry name" value="GAL4"/>
    <property type="match status" value="1"/>
</dbReference>